<keyword evidence="5" id="KW-1185">Reference proteome</keyword>
<dbReference type="CDD" id="cd00590">
    <property type="entry name" value="RRM_SF"/>
    <property type="match status" value="1"/>
</dbReference>
<evidence type="ECO:0000313" key="5">
    <source>
        <dbReference type="Proteomes" id="UP001432322"/>
    </source>
</evidence>
<feature type="compositionally biased region" description="Low complexity" evidence="2">
    <location>
        <begin position="108"/>
        <end position="129"/>
    </location>
</feature>
<dbReference type="Proteomes" id="UP001432322">
    <property type="component" value="Unassembled WGS sequence"/>
</dbReference>
<dbReference type="PROSITE" id="PS50102">
    <property type="entry name" value="RRM"/>
    <property type="match status" value="1"/>
</dbReference>
<dbReference type="SUPFAM" id="SSF54928">
    <property type="entry name" value="RNA-binding domain, RBD"/>
    <property type="match status" value="1"/>
</dbReference>
<dbReference type="Pfam" id="PF00076">
    <property type="entry name" value="RRM_1"/>
    <property type="match status" value="1"/>
</dbReference>
<name>A0AAV5WJF4_9BILA</name>
<evidence type="ECO:0000256" key="2">
    <source>
        <dbReference type="SAM" id="MobiDB-lite"/>
    </source>
</evidence>
<dbReference type="SMART" id="SM00360">
    <property type="entry name" value="RRM"/>
    <property type="match status" value="1"/>
</dbReference>
<evidence type="ECO:0000313" key="4">
    <source>
        <dbReference type="EMBL" id="GMT30012.1"/>
    </source>
</evidence>
<organism evidence="4 5">
    <name type="scientific">Pristionchus fissidentatus</name>
    <dbReference type="NCBI Taxonomy" id="1538716"/>
    <lineage>
        <taxon>Eukaryota</taxon>
        <taxon>Metazoa</taxon>
        <taxon>Ecdysozoa</taxon>
        <taxon>Nematoda</taxon>
        <taxon>Chromadorea</taxon>
        <taxon>Rhabditida</taxon>
        <taxon>Rhabditina</taxon>
        <taxon>Diplogasteromorpha</taxon>
        <taxon>Diplogasteroidea</taxon>
        <taxon>Neodiplogasteridae</taxon>
        <taxon>Pristionchus</taxon>
    </lineage>
</organism>
<feature type="region of interest" description="Disordered" evidence="2">
    <location>
        <begin position="230"/>
        <end position="251"/>
    </location>
</feature>
<dbReference type="Gene3D" id="3.30.70.330">
    <property type="match status" value="1"/>
</dbReference>
<dbReference type="GO" id="GO:0003723">
    <property type="term" value="F:RNA binding"/>
    <property type="evidence" value="ECO:0007669"/>
    <property type="project" value="UniProtKB-UniRule"/>
</dbReference>
<proteinExistence type="predicted"/>
<evidence type="ECO:0000259" key="3">
    <source>
        <dbReference type="PROSITE" id="PS50102"/>
    </source>
</evidence>
<dbReference type="EMBL" id="BTSY01000005">
    <property type="protein sequence ID" value="GMT30012.1"/>
    <property type="molecule type" value="Genomic_DNA"/>
</dbReference>
<dbReference type="AlphaFoldDB" id="A0AAV5WJF4"/>
<feature type="non-terminal residue" evidence="4">
    <location>
        <position position="1"/>
    </location>
</feature>
<sequence length="251" mass="27046">AVLGAVVDSNFGSASHSRIDDLYTAISELPVALFDSSSSTAFVHFARAFAVVMEESCMQRMEKQPQSCVENREPITVKPLPMRTTIPTSSTVALSTVSTGGLVSKGKQQQATSTSAASATGGRSSGASQPRKDTSSDAVKGALVVHSIDSRVTRAELIQFLQKVGPLKELAFPLFKDKSPYPYGACKYENESSSARAIRELHGARLKGRPLTVFQARHWVDNEAYRVTTREQQGDVSESAPSPLHHLPTPL</sequence>
<dbReference type="InterPro" id="IPR035979">
    <property type="entry name" value="RBD_domain_sf"/>
</dbReference>
<keyword evidence="1" id="KW-0694">RNA-binding</keyword>
<protein>
    <recommendedName>
        <fullName evidence="3">RRM domain-containing protein</fullName>
    </recommendedName>
</protein>
<evidence type="ECO:0000256" key="1">
    <source>
        <dbReference type="PROSITE-ProRule" id="PRU00176"/>
    </source>
</evidence>
<feature type="region of interest" description="Disordered" evidence="2">
    <location>
        <begin position="103"/>
        <end position="138"/>
    </location>
</feature>
<accession>A0AAV5WJF4</accession>
<reference evidence="4" key="1">
    <citation type="submission" date="2023-10" db="EMBL/GenBank/DDBJ databases">
        <title>Genome assembly of Pristionchus species.</title>
        <authorList>
            <person name="Yoshida K."/>
            <person name="Sommer R.J."/>
        </authorList>
    </citation>
    <scope>NUCLEOTIDE SEQUENCE</scope>
    <source>
        <strain evidence="4">RS5133</strain>
    </source>
</reference>
<feature type="domain" description="RRM" evidence="3">
    <location>
        <begin position="141"/>
        <end position="218"/>
    </location>
</feature>
<dbReference type="InterPro" id="IPR012677">
    <property type="entry name" value="Nucleotide-bd_a/b_plait_sf"/>
</dbReference>
<dbReference type="InterPro" id="IPR000504">
    <property type="entry name" value="RRM_dom"/>
</dbReference>
<comment type="caution">
    <text evidence="4">The sequence shown here is derived from an EMBL/GenBank/DDBJ whole genome shotgun (WGS) entry which is preliminary data.</text>
</comment>
<gene>
    <name evidence="4" type="ORF">PFISCL1PPCAC_21309</name>
</gene>